<accession>A0A6B2LS04</accession>
<dbReference type="InterPro" id="IPR035959">
    <property type="entry name" value="RutC-like_sf"/>
</dbReference>
<proteinExistence type="inferred from homology"/>
<organism evidence="2">
    <name type="scientific">Arcella intermedia</name>
    <dbReference type="NCBI Taxonomy" id="1963864"/>
    <lineage>
        <taxon>Eukaryota</taxon>
        <taxon>Amoebozoa</taxon>
        <taxon>Tubulinea</taxon>
        <taxon>Elardia</taxon>
        <taxon>Arcellinida</taxon>
        <taxon>Sphaerothecina</taxon>
        <taxon>Arcellidae</taxon>
        <taxon>Arcella</taxon>
    </lineage>
</organism>
<dbReference type="InterPro" id="IPR006175">
    <property type="entry name" value="YjgF/YER057c/UK114"/>
</dbReference>
<evidence type="ECO:0000313" key="2">
    <source>
        <dbReference type="EMBL" id="NDV39508.1"/>
    </source>
</evidence>
<dbReference type="EMBL" id="GIBP01010539">
    <property type="protein sequence ID" value="NDV39508.1"/>
    <property type="molecule type" value="Transcribed_RNA"/>
</dbReference>
<protein>
    <submittedName>
        <fullName evidence="2">Uncharacterized protein</fullName>
    </submittedName>
</protein>
<sequence>MSHQLIAVQPDKTPTPLPYTPAIKVGGFVYCSGAIGMDENGQVVADFEAQVRLTLERIRFVLKEAGSSMSHVVKATVFLTDMKNFDVMNGIYKTYFSQPFPARTCVAVSALPKGAQVEIEVVAVQANI</sequence>
<dbReference type="AlphaFoldDB" id="A0A6B2LS04"/>
<reference evidence="2" key="1">
    <citation type="journal article" date="2020" name="J. Eukaryot. Microbiol.">
        <title>De novo Sequencing, Assembly and Annotation of the Transcriptome for the Free-Living Testate Amoeba Arcella intermedia.</title>
        <authorList>
            <person name="Ribeiro G.M."/>
            <person name="Porfirio-Sousa A.L."/>
            <person name="Maurer-Alcala X.X."/>
            <person name="Katz L.A."/>
            <person name="Lahr D.J.G."/>
        </authorList>
    </citation>
    <scope>NUCLEOTIDE SEQUENCE</scope>
</reference>
<dbReference type="PANTHER" id="PTHR11803">
    <property type="entry name" value="2-IMINOBUTANOATE/2-IMINOPROPANOATE DEAMINASE RIDA"/>
    <property type="match status" value="1"/>
</dbReference>
<name>A0A6B2LS04_9EUKA</name>
<evidence type="ECO:0000256" key="1">
    <source>
        <dbReference type="ARBA" id="ARBA00010552"/>
    </source>
</evidence>
<dbReference type="NCBIfam" id="TIGR00004">
    <property type="entry name" value="Rid family detoxifying hydrolase"/>
    <property type="match status" value="1"/>
</dbReference>
<dbReference type="GO" id="GO:0019239">
    <property type="term" value="F:deaminase activity"/>
    <property type="evidence" value="ECO:0007669"/>
    <property type="project" value="TreeGrafter"/>
</dbReference>
<dbReference type="FunFam" id="3.30.1330.40:FF:000001">
    <property type="entry name" value="L-PSP family endoribonuclease"/>
    <property type="match status" value="1"/>
</dbReference>
<comment type="similarity">
    <text evidence="1">Belongs to the RutC family.</text>
</comment>
<dbReference type="GO" id="GO:0005829">
    <property type="term" value="C:cytosol"/>
    <property type="evidence" value="ECO:0007669"/>
    <property type="project" value="TreeGrafter"/>
</dbReference>
<dbReference type="PANTHER" id="PTHR11803:SF44">
    <property type="entry name" value="RUTC FAMILY PROTEIN YJGH"/>
    <property type="match status" value="1"/>
</dbReference>
<dbReference type="Gene3D" id="3.30.1330.40">
    <property type="entry name" value="RutC-like"/>
    <property type="match status" value="1"/>
</dbReference>
<dbReference type="CDD" id="cd00448">
    <property type="entry name" value="YjgF_YER057c_UK114_family"/>
    <property type="match status" value="1"/>
</dbReference>
<dbReference type="InterPro" id="IPR006056">
    <property type="entry name" value="RidA"/>
</dbReference>
<dbReference type="SUPFAM" id="SSF55298">
    <property type="entry name" value="YjgF-like"/>
    <property type="match status" value="1"/>
</dbReference>
<dbReference type="Pfam" id="PF01042">
    <property type="entry name" value="Ribonuc_L-PSP"/>
    <property type="match status" value="1"/>
</dbReference>